<dbReference type="PROSITE" id="PS51873">
    <property type="entry name" value="TRIAD"/>
    <property type="match status" value="1"/>
</dbReference>
<feature type="compositionally biased region" description="Basic and acidic residues" evidence="8">
    <location>
        <begin position="738"/>
        <end position="753"/>
    </location>
</feature>
<dbReference type="SUPFAM" id="SSF57850">
    <property type="entry name" value="RING/U-box"/>
    <property type="match status" value="1"/>
</dbReference>
<organism evidence="10 11">
    <name type="scientific">Coniochaeta hoffmannii</name>
    <dbReference type="NCBI Taxonomy" id="91930"/>
    <lineage>
        <taxon>Eukaryota</taxon>
        <taxon>Fungi</taxon>
        <taxon>Dikarya</taxon>
        <taxon>Ascomycota</taxon>
        <taxon>Pezizomycotina</taxon>
        <taxon>Sordariomycetes</taxon>
        <taxon>Sordariomycetidae</taxon>
        <taxon>Coniochaetales</taxon>
        <taxon>Coniochaetaceae</taxon>
        <taxon>Coniochaeta</taxon>
    </lineage>
</organism>
<feature type="region of interest" description="Disordered" evidence="8">
    <location>
        <begin position="738"/>
        <end position="763"/>
    </location>
</feature>
<sequence>MSDDQRQVIVIPDDDDFMEIDAVGQAQNNINARSEADIKAECREAVLLIFPDVCPDYLEQLAIQHAYDHEALISAILDQSDKGGPLPKRVALKRKRESEDVGDRLCDLRKKYDNPGWREQEKNSTYFLLAKDILRSEFPNLLVKDIYHVLAVNNNTLFPAYLKLVQKEVDEVFRLKKKPSKPNPEWDGDAALASRIGGTLDQDQKVALEELKVARQAGEALRLGLLSEKQRKQDEVDNFNQAVAEGTTGECECCCDEFALNRMVHCNGDTLHWFCRNCARLNAETQIGLSKFELNCMSMDGCTAGFSKDQKDIFLDEKTATALERIEQETALRLAGIENLETCPFCPYAAEYPPVEEDKEFRCERPDCEIVSCRLCRRETHIPKSCAEVAAEEGHSGRRAIEEAMSAALIRKCNKCGTPFIKESGCNKMTCTQAGCRNVQCYVCNQSCEYSHFNDPNRGGKKGNCPLFDTNVEDRHQKEVRRAEEEARRQIQEEHPDVAPDMFEIKVSEKVKEDEEKRRKLDVAARAAINGRVHAHLAGAVPPGAVPLAMPPVLPIPQVAIEAFGIGGDLGNFDFDAFLNQPIDAAFWPPPGPPPPLQIFAPLVPPPAAPPVVAPAAPAADGGMGVAFDHLEQLRRWVGEGAVQAPPLNEPPIVAALGQLGFPPIVPAPPPAPRLRPVRHRRQPPVPPAQPPAQQPARQNQYGLVVRPVAGPNLMANPQPPPVGREAKARALEALKRMRDHAEKQQQDAEKAEAPGNQAVDQLRRDAQVQDLARRVQVRRQLNMERLLAVQPRAKQQPDGDAMRQQQGAPKVKVDHDPLDKDASKRLVLTAGRAFGADLPHAQRQPADVNKAQSPKAGNVAVHPMKLQPRAAAAQLLRLPQHHRRQVAGQQPVLAYGNRVPQHGNTLLSSSNGGLGWNDKRLDSPRLPIATLVGKLLLFLRLNGHCVHPVKVLLPTLLCTLLCTLLSSILSSLL</sequence>
<keyword evidence="3" id="KW-0479">Metal-binding</keyword>
<dbReference type="Gene3D" id="1.20.120.1750">
    <property type="match status" value="1"/>
</dbReference>
<dbReference type="GO" id="GO:0008270">
    <property type="term" value="F:zinc ion binding"/>
    <property type="evidence" value="ECO:0007669"/>
    <property type="project" value="UniProtKB-KW"/>
</dbReference>
<dbReference type="Proteomes" id="UP001174691">
    <property type="component" value="Unassembled WGS sequence"/>
</dbReference>
<keyword evidence="7" id="KW-0862">Zinc</keyword>
<dbReference type="InterPro" id="IPR047545">
    <property type="entry name" value="BRcat_RBR_RNF216"/>
</dbReference>
<dbReference type="InterPro" id="IPR044066">
    <property type="entry name" value="TRIAD_supradom"/>
</dbReference>
<protein>
    <submittedName>
        <fullName evidence="10">Ring finger protein</fullName>
    </submittedName>
</protein>
<evidence type="ECO:0000259" key="9">
    <source>
        <dbReference type="PROSITE" id="PS51873"/>
    </source>
</evidence>
<dbReference type="CDD" id="cd20339">
    <property type="entry name" value="BRcat_RBR_RNF216"/>
    <property type="match status" value="1"/>
</dbReference>
<evidence type="ECO:0000256" key="6">
    <source>
        <dbReference type="ARBA" id="ARBA00022786"/>
    </source>
</evidence>
<dbReference type="PANTHER" id="PTHR22770">
    <property type="entry name" value="UBIQUITIN CONJUGATING ENZYME 7 INTERACTING PROTEIN-RELATED"/>
    <property type="match status" value="1"/>
</dbReference>
<accession>A0AA38RZI3</accession>
<evidence type="ECO:0000313" key="11">
    <source>
        <dbReference type="Proteomes" id="UP001174691"/>
    </source>
</evidence>
<evidence type="ECO:0000256" key="2">
    <source>
        <dbReference type="ARBA" id="ARBA00022679"/>
    </source>
</evidence>
<dbReference type="Pfam" id="PF26200">
    <property type="entry name" value="Rcat_RNF216"/>
    <property type="match status" value="1"/>
</dbReference>
<evidence type="ECO:0000313" key="10">
    <source>
        <dbReference type="EMBL" id="KAJ9143896.1"/>
    </source>
</evidence>
<dbReference type="AlphaFoldDB" id="A0AA38RZI3"/>
<feature type="domain" description="RING-type" evidence="9">
    <location>
        <begin position="247"/>
        <end position="469"/>
    </location>
</feature>
<reference evidence="10" key="1">
    <citation type="submission" date="2022-07" db="EMBL/GenBank/DDBJ databases">
        <title>Fungi with potential for degradation of polypropylene.</title>
        <authorList>
            <person name="Gostincar C."/>
        </authorList>
    </citation>
    <scope>NUCLEOTIDE SEQUENCE</scope>
    <source>
        <strain evidence="10">EXF-13287</strain>
    </source>
</reference>
<keyword evidence="2" id="KW-0808">Transferase</keyword>
<gene>
    <name evidence="10" type="ORF">NKR19_g6698</name>
</gene>
<name>A0AA38RZI3_9PEZI</name>
<feature type="region of interest" description="Disordered" evidence="8">
    <location>
        <begin position="789"/>
        <end position="817"/>
    </location>
</feature>
<evidence type="ECO:0000256" key="8">
    <source>
        <dbReference type="SAM" id="MobiDB-lite"/>
    </source>
</evidence>
<comment type="caution">
    <text evidence="10">The sequence shown here is derived from an EMBL/GenBank/DDBJ whole genome shotgun (WGS) entry which is preliminary data.</text>
</comment>
<dbReference type="GO" id="GO:0016740">
    <property type="term" value="F:transferase activity"/>
    <property type="evidence" value="ECO:0007669"/>
    <property type="project" value="UniProtKB-KW"/>
</dbReference>
<feature type="compositionally biased region" description="Pro residues" evidence="8">
    <location>
        <begin position="684"/>
        <end position="694"/>
    </location>
</feature>
<evidence type="ECO:0000256" key="7">
    <source>
        <dbReference type="ARBA" id="ARBA00022833"/>
    </source>
</evidence>
<comment type="pathway">
    <text evidence="1">Protein modification; protein ubiquitination.</text>
</comment>
<dbReference type="CDD" id="cd16630">
    <property type="entry name" value="RING-HC_RBR_RNF216"/>
    <property type="match status" value="1"/>
</dbReference>
<dbReference type="InterPro" id="IPR047544">
    <property type="entry name" value="RING-HC_RBR_RNF216"/>
</dbReference>
<keyword evidence="11" id="KW-1185">Reference proteome</keyword>
<keyword evidence="5" id="KW-0863">Zinc-finger</keyword>
<keyword evidence="4" id="KW-0677">Repeat</keyword>
<feature type="region of interest" description="Disordered" evidence="8">
    <location>
        <begin position="667"/>
        <end position="698"/>
    </location>
</feature>
<dbReference type="InterPro" id="IPR047546">
    <property type="entry name" value="Rcat_RBR_RNF216"/>
</dbReference>
<evidence type="ECO:0000256" key="4">
    <source>
        <dbReference type="ARBA" id="ARBA00022737"/>
    </source>
</evidence>
<evidence type="ECO:0000256" key="3">
    <source>
        <dbReference type="ARBA" id="ARBA00022723"/>
    </source>
</evidence>
<dbReference type="PANTHER" id="PTHR22770:SF47">
    <property type="entry name" value="E3 UBIQUITIN-PROTEIN LIGASE RNF216"/>
    <property type="match status" value="1"/>
</dbReference>
<evidence type="ECO:0000256" key="1">
    <source>
        <dbReference type="ARBA" id="ARBA00004906"/>
    </source>
</evidence>
<evidence type="ECO:0000256" key="5">
    <source>
        <dbReference type="ARBA" id="ARBA00022771"/>
    </source>
</evidence>
<dbReference type="CDD" id="cd20353">
    <property type="entry name" value="Rcat_RBR_RNF216"/>
    <property type="match status" value="1"/>
</dbReference>
<keyword evidence="6" id="KW-0833">Ubl conjugation pathway</keyword>
<dbReference type="InterPro" id="IPR051628">
    <property type="entry name" value="LUBAC_E3_Ligases"/>
</dbReference>
<proteinExistence type="predicted"/>
<dbReference type="EMBL" id="JANBVN010000107">
    <property type="protein sequence ID" value="KAJ9143896.1"/>
    <property type="molecule type" value="Genomic_DNA"/>
</dbReference>